<proteinExistence type="predicted"/>
<dbReference type="EMBL" id="SUVG01000006">
    <property type="protein sequence ID" value="MBE6421562.1"/>
    <property type="molecule type" value="Genomic_DNA"/>
</dbReference>
<feature type="transmembrane region" description="Helical" evidence="1">
    <location>
        <begin position="6"/>
        <end position="27"/>
    </location>
</feature>
<accession>A0A928DRW3</accession>
<protein>
    <submittedName>
        <fullName evidence="2">Uncharacterized protein</fullName>
    </submittedName>
</protein>
<keyword evidence="1" id="KW-1133">Transmembrane helix</keyword>
<feature type="transmembrane region" description="Helical" evidence="1">
    <location>
        <begin position="39"/>
        <end position="62"/>
    </location>
</feature>
<dbReference type="Proteomes" id="UP000725649">
    <property type="component" value="Unassembled WGS sequence"/>
</dbReference>
<reference evidence="2" key="1">
    <citation type="submission" date="2019-04" db="EMBL/GenBank/DDBJ databases">
        <title>Evolution of Biomass-Degrading Anaerobic Consortia Revealed by Metagenomics.</title>
        <authorList>
            <person name="Peng X."/>
        </authorList>
    </citation>
    <scope>NUCLEOTIDE SEQUENCE</scope>
    <source>
        <strain evidence="2">SIG66</strain>
    </source>
</reference>
<evidence type="ECO:0000313" key="2">
    <source>
        <dbReference type="EMBL" id="MBE6421562.1"/>
    </source>
</evidence>
<sequence>MTTLIILLLVAAVAVYAVFFLLFKVIWIILKKSSNKWPLILAGICTVLFSGAVIGTAAWGVYKIISPFRGMIDRYDAQQPPTYGVSTYTDPRYGISVDLYEGMDFSEWINFDDFSFKAGMDMNALKKTEDSKNQKMTVAFLARQTDIDNDEPPFQEFYEILDTAKQRPQFQIAEEKQILVDGKPGHYVSGRIYSNNGANGPFWLTAVHDNNQNFFLLTIQFGGEEDTSAAQKMAESLRFTPAEPLPSAV</sequence>
<evidence type="ECO:0000256" key="1">
    <source>
        <dbReference type="SAM" id="Phobius"/>
    </source>
</evidence>
<keyword evidence="1" id="KW-0472">Membrane</keyword>
<gene>
    <name evidence="2" type="ORF">E7027_05490</name>
</gene>
<keyword evidence="1" id="KW-0812">Transmembrane</keyword>
<dbReference type="AlphaFoldDB" id="A0A928DRW3"/>
<organism evidence="2 3">
    <name type="scientific">Candidatus Avelusimicrobium gallicola</name>
    <dbReference type="NCBI Taxonomy" id="2562704"/>
    <lineage>
        <taxon>Bacteria</taxon>
        <taxon>Pseudomonadati</taxon>
        <taxon>Elusimicrobiota</taxon>
        <taxon>Elusimicrobia</taxon>
        <taxon>Elusimicrobiales</taxon>
        <taxon>Elusimicrobiaceae</taxon>
        <taxon>Candidatus Avelusimicrobium</taxon>
    </lineage>
</organism>
<evidence type="ECO:0000313" key="3">
    <source>
        <dbReference type="Proteomes" id="UP000725649"/>
    </source>
</evidence>
<comment type="caution">
    <text evidence="2">The sequence shown here is derived from an EMBL/GenBank/DDBJ whole genome shotgun (WGS) entry which is preliminary data.</text>
</comment>
<name>A0A928DRW3_9BACT</name>